<accession>A0A6J5NIG7</accession>
<dbReference type="EMBL" id="LR796657">
    <property type="protein sequence ID" value="CAB4157241.1"/>
    <property type="molecule type" value="Genomic_DNA"/>
</dbReference>
<sequence>MHSMQVTIGGLDLELALTFGAAREIAQKVGDPLAIAREASLEAMMAQSGIVHTPKWVPTIENVPMLLWIGAKHSMADIKLERVQEAVFEHGFLEAKMAALNYLAAIVTPSAREKMDGGKASDAGE</sequence>
<gene>
    <name evidence="1" type="ORF">UFOVP681_10</name>
</gene>
<evidence type="ECO:0000313" key="1">
    <source>
        <dbReference type="EMBL" id="CAB4157241.1"/>
    </source>
</evidence>
<name>A0A6J5NIG7_9CAUD</name>
<proteinExistence type="predicted"/>
<organism evidence="1">
    <name type="scientific">uncultured Caudovirales phage</name>
    <dbReference type="NCBI Taxonomy" id="2100421"/>
    <lineage>
        <taxon>Viruses</taxon>
        <taxon>Duplodnaviria</taxon>
        <taxon>Heunggongvirae</taxon>
        <taxon>Uroviricota</taxon>
        <taxon>Caudoviricetes</taxon>
        <taxon>Peduoviridae</taxon>
        <taxon>Maltschvirus</taxon>
        <taxon>Maltschvirus maltsch</taxon>
    </lineage>
</organism>
<protein>
    <submittedName>
        <fullName evidence="1">Uncharacterized protein</fullName>
    </submittedName>
</protein>
<reference evidence="1" key="1">
    <citation type="submission" date="2020-04" db="EMBL/GenBank/DDBJ databases">
        <authorList>
            <person name="Chiriac C."/>
            <person name="Salcher M."/>
            <person name="Ghai R."/>
            <person name="Kavagutti S V."/>
        </authorList>
    </citation>
    <scope>NUCLEOTIDE SEQUENCE</scope>
</reference>